<proteinExistence type="predicted"/>
<dbReference type="EMBL" id="LNIX01000030">
    <property type="protein sequence ID" value="OXA41119.1"/>
    <property type="molecule type" value="Genomic_DNA"/>
</dbReference>
<protein>
    <submittedName>
        <fullName evidence="1">Histone-lysine N-methyltransferase SETMAR</fullName>
    </submittedName>
</protein>
<dbReference type="InterPro" id="IPR036397">
    <property type="entry name" value="RNaseH_sf"/>
</dbReference>
<keyword evidence="1" id="KW-0489">Methyltransferase</keyword>
<dbReference type="OMA" id="LIMSDRR"/>
<dbReference type="STRING" id="158441.A0A226D7C6"/>
<dbReference type="InterPro" id="IPR052709">
    <property type="entry name" value="Transposase-MT_Hybrid"/>
</dbReference>
<evidence type="ECO:0000313" key="2">
    <source>
        <dbReference type="Proteomes" id="UP000198287"/>
    </source>
</evidence>
<sequence length="168" mass="19142">MKKICVGLATSRTRKTASSPENLEKLERLIMSDRRFKLSQLAEDMGIPKTTIQSMVTQDLVTGDETWVYYYDSETKQQSIQWMHRGSPPTVKTKVQKSAEKWMLTVFWDSKGPLLVQYMDPNTTIDGAAYAKTLEELRVAVAEKRGVKKGVGCIFYTTSRHLTRHSTC</sequence>
<dbReference type="InterPro" id="IPR001888">
    <property type="entry name" value="Transposase_1"/>
</dbReference>
<evidence type="ECO:0000313" key="1">
    <source>
        <dbReference type="EMBL" id="OXA41119.1"/>
    </source>
</evidence>
<reference evidence="1 2" key="1">
    <citation type="submission" date="2015-12" db="EMBL/GenBank/DDBJ databases">
        <title>The genome of Folsomia candida.</title>
        <authorList>
            <person name="Faddeeva A."/>
            <person name="Derks M.F."/>
            <person name="Anvar Y."/>
            <person name="Smit S."/>
            <person name="Van Straalen N."/>
            <person name="Roelofs D."/>
        </authorList>
    </citation>
    <scope>NUCLEOTIDE SEQUENCE [LARGE SCALE GENOMIC DNA]</scope>
    <source>
        <strain evidence="1 2">VU population</strain>
        <tissue evidence="1">Whole body</tissue>
    </source>
</reference>
<dbReference type="Gene3D" id="3.30.420.10">
    <property type="entry name" value="Ribonuclease H-like superfamily/Ribonuclease H"/>
    <property type="match status" value="1"/>
</dbReference>
<comment type="caution">
    <text evidence="1">The sequence shown here is derived from an EMBL/GenBank/DDBJ whole genome shotgun (WGS) entry which is preliminary data.</text>
</comment>
<dbReference type="OrthoDB" id="10065579at2759"/>
<dbReference type="PANTHER" id="PTHR46060:SF1">
    <property type="entry name" value="MARINER MOS1 TRANSPOSASE-LIKE PROTEIN"/>
    <property type="match status" value="1"/>
</dbReference>
<dbReference type="GO" id="GO:0032259">
    <property type="term" value="P:methylation"/>
    <property type="evidence" value="ECO:0007669"/>
    <property type="project" value="UniProtKB-KW"/>
</dbReference>
<dbReference type="GO" id="GO:0008168">
    <property type="term" value="F:methyltransferase activity"/>
    <property type="evidence" value="ECO:0007669"/>
    <property type="project" value="UniProtKB-KW"/>
</dbReference>
<dbReference type="Proteomes" id="UP000198287">
    <property type="component" value="Unassembled WGS sequence"/>
</dbReference>
<organism evidence="1 2">
    <name type="scientific">Folsomia candida</name>
    <name type="common">Springtail</name>
    <dbReference type="NCBI Taxonomy" id="158441"/>
    <lineage>
        <taxon>Eukaryota</taxon>
        <taxon>Metazoa</taxon>
        <taxon>Ecdysozoa</taxon>
        <taxon>Arthropoda</taxon>
        <taxon>Hexapoda</taxon>
        <taxon>Collembola</taxon>
        <taxon>Entomobryomorpha</taxon>
        <taxon>Isotomoidea</taxon>
        <taxon>Isotomidae</taxon>
        <taxon>Proisotominae</taxon>
        <taxon>Folsomia</taxon>
    </lineage>
</organism>
<dbReference type="GO" id="GO:0003676">
    <property type="term" value="F:nucleic acid binding"/>
    <property type="evidence" value="ECO:0007669"/>
    <property type="project" value="InterPro"/>
</dbReference>
<dbReference type="AlphaFoldDB" id="A0A226D7C6"/>
<dbReference type="PANTHER" id="PTHR46060">
    <property type="entry name" value="MARINER MOS1 TRANSPOSASE-LIKE PROTEIN"/>
    <property type="match status" value="1"/>
</dbReference>
<dbReference type="Pfam" id="PF01359">
    <property type="entry name" value="Transposase_1"/>
    <property type="match status" value="1"/>
</dbReference>
<accession>A0A226D7C6</accession>
<gene>
    <name evidence="1" type="ORF">Fcan01_24119</name>
</gene>
<keyword evidence="2" id="KW-1185">Reference proteome</keyword>
<name>A0A226D7C6_FOLCA</name>
<keyword evidence="1" id="KW-0808">Transferase</keyword>